<keyword evidence="4" id="KW-1185">Reference proteome</keyword>
<evidence type="ECO:0000256" key="1">
    <source>
        <dbReference type="SAM" id="MobiDB-lite"/>
    </source>
</evidence>
<reference evidence="4" key="1">
    <citation type="submission" date="2017-11" db="EMBL/GenBank/DDBJ databases">
        <authorList>
            <person name="Lima N.C."/>
            <person name="Parody-Merino A.M."/>
            <person name="Battley P.F."/>
            <person name="Fidler A.E."/>
            <person name="Prosdocimi F."/>
        </authorList>
    </citation>
    <scope>NUCLEOTIDE SEQUENCE [LARGE SCALE GENOMIC DNA]</scope>
</reference>
<dbReference type="InterPro" id="IPR040893">
    <property type="entry name" value="RADX"/>
</dbReference>
<feature type="compositionally biased region" description="Polar residues" evidence="1">
    <location>
        <begin position="895"/>
        <end position="904"/>
    </location>
</feature>
<sequence length="1197" mass="135801">MLSVEVGRASCGVQLLSSRVADFSRTRVPDGIELKPQSTVAEQKDQILGKQISGTQEGLWSINNQNYLLPDLLQQSQISDSSVNPPKVPLTSQEPQNKPLRVNLLVGTENGLWLLDRSGQGRVYSLITRRRFQQMDVLEGLNVLITISGKKNKLRVYYLSWLRNKILRNDPEVEKRQGWVSVGDLEGCVHYKVVKYERIKFLVIALKNSVEVYAWAPKPYHKFMAFKSFTSLHHKPLSVDLTVENGQRLKVVYGSIVGFHAIDVDSGSVYDLYLPTHIQGTIRPHAIIILPNTSGMELLLTYEDEGIYIDIYGHFTKETVLQWGEMPASVAYLQSNQVMGWGEKAIELRSVETGNLEGVFMHKKAQKLKFLCERNDKLSVSPAEPPPLTVVAVERYLAEAPPPPAAAPQYCYDVTLADGACHLRCYLPPRLNGLVQRAQLRPGARLRLRRCSYLYDEKRLRYGFLCLEELEPAGGGGGTDAPSTPRRHRPPPLRGEKKHYLPLWNNEDPYGDMWVADKPQAQVDVDVSKLTSLGQLEMTWRSRVHFHPLLVRVLHKSRLRYYGKPEKKTDMPYQAYFEVADGSGMMSMVLWNSLCPEWYNSIKVGTVLLLEHYAIKTSYPFKTQPTPGDSQMKRFPTIEISLNVRDPPTKISIIPEEMVKPEWGLPEVKYRFITRSELDDLPNNHSCDIIGLVTFVGRAERARKKEHGEDFWLYRWAHAIDGTSDQPFILELFATSQPDVFEHIHPMTYLVCTQMRVVRDVTENPSSTVYLTTSNESQIFITGWHKGQPYTKDTKVKNFIQWTKTQREADQMKKTVIGGYYPFPRPPNNFLKYCKKNKVESVLKAIGEMGKEIQDLHYREHKRIAVQGIISAIRYISCTSAAGEASGVELIQKDTSQSLESSATSKEDSVHKGKNTNLQNKEVKSVLGPHCPPGEHQAVLSKKSSVKRKIPRRLNTDAQHLDEFRHEDFVQDKNGQAVSDSLQYSTDLEGMSDIPETADTGRIRDSWQSDLWAQVKDKLMNYLHHSTIFPESIPRKFDYVHKDLLMQQYNLHAAVHQPKETGTDKNINEFKSASGLGYYEVTVLGINHDVAIDVAFLPLFCPEDPHLFQLEDIQNDTLLSCMSCISSCQQKATSNERLCDMFPLSNEIVKAAMDLDGKHVVCILDICHLGDDKVEVFLSKIYKTVEPGVEPVESGAI</sequence>
<dbReference type="InterPro" id="IPR012340">
    <property type="entry name" value="NA-bd_OB-fold"/>
</dbReference>
<dbReference type="GO" id="GO:0003697">
    <property type="term" value="F:single-stranded DNA binding"/>
    <property type="evidence" value="ECO:0007669"/>
    <property type="project" value="InterPro"/>
</dbReference>
<dbReference type="EMBL" id="KZ506296">
    <property type="protein sequence ID" value="PKU40310.1"/>
    <property type="molecule type" value="Genomic_DNA"/>
</dbReference>
<feature type="region of interest" description="Disordered" evidence="1">
    <location>
        <begin position="474"/>
        <end position="498"/>
    </location>
</feature>
<proteinExistence type="predicted"/>
<dbReference type="PROSITE" id="PS50219">
    <property type="entry name" value="CNH"/>
    <property type="match status" value="1"/>
</dbReference>
<dbReference type="Pfam" id="PF17659">
    <property type="entry name" value="RADX"/>
    <property type="match status" value="1"/>
</dbReference>
<accession>A0A2I0U2J7</accession>
<feature type="region of interest" description="Disordered" evidence="1">
    <location>
        <begin position="895"/>
        <end position="916"/>
    </location>
</feature>
<dbReference type="Gene3D" id="2.40.50.140">
    <property type="entry name" value="Nucleic acid-binding proteins"/>
    <property type="match status" value="1"/>
</dbReference>
<name>A0A2I0U2J7_LIMLA</name>
<dbReference type="PANTHER" id="PTHR14944:SF2">
    <property type="entry name" value="RPA-RELATED PROTEIN RADX"/>
    <property type="match status" value="1"/>
</dbReference>
<dbReference type="InterPro" id="IPR001180">
    <property type="entry name" value="CNH_dom"/>
</dbReference>
<dbReference type="Pfam" id="PF00780">
    <property type="entry name" value="CNH"/>
    <property type="match status" value="1"/>
</dbReference>
<dbReference type="SMART" id="SM00036">
    <property type="entry name" value="CNH"/>
    <property type="match status" value="1"/>
</dbReference>
<dbReference type="AlphaFoldDB" id="A0A2I0U2J7"/>
<dbReference type="PANTHER" id="PTHR14944">
    <property type="entry name" value="RPA-RELATED PROTEIN RADX"/>
    <property type="match status" value="1"/>
</dbReference>
<feature type="domain" description="CNH" evidence="2">
    <location>
        <begin position="87"/>
        <end position="378"/>
    </location>
</feature>
<evidence type="ECO:0000313" key="3">
    <source>
        <dbReference type="EMBL" id="PKU40310.1"/>
    </source>
</evidence>
<protein>
    <recommendedName>
        <fullName evidence="2">CNH domain-containing protein</fullName>
    </recommendedName>
</protein>
<gene>
    <name evidence="3" type="ORF">llap_9382</name>
</gene>
<evidence type="ECO:0000313" key="4">
    <source>
        <dbReference type="Proteomes" id="UP000233556"/>
    </source>
</evidence>
<organism evidence="3 4">
    <name type="scientific">Limosa lapponica baueri</name>
    <dbReference type="NCBI Taxonomy" id="1758121"/>
    <lineage>
        <taxon>Eukaryota</taxon>
        <taxon>Metazoa</taxon>
        <taxon>Chordata</taxon>
        <taxon>Craniata</taxon>
        <taxon>Vertebrata</taxon>
        <taxon>Euteleostomi</taxon>
        <taxon>Archelosauria</taxon>
        <taxon>Archosauria</taxon>
        <taxon>Dinosauria</taxon>
        <taxon>Saurischia</taxon>
        <taxon>Theropoda</taxon>
        <taxon>Coelurosauria</taxon>
        <taxon>Aves</taxon>
        <taxon>Neognathae</taxon>
        <taxon>Neoaves</taxon>
        <taxon>Charadriiformes</taxon>
        <taxon>Scolopacidae</taxon>
        <taxon>Limosa</taxon>
    </lineage>
</organism>
<reference evidence="4" key="2">
    <citation type="submission" date="2017-12" db="EMBL/GenBank/DDBJ databases">
        <title>Genome sequence of the Bar-tailed Godwit (Limosa lapponica baueri).</title>
        <authorList>
            <person name="Lima N.C.B."/>
            <person name="Parody-Merino A.M."/>
            <person name="Battley P.F."/>
            <person name="Fidler A.E."/>
            <person name="Prosdocimi F."/>
        </authorList>
    </citation>
    <scope>NUCLEOTIDE SEQUENCE [LARGE SCALE GENOMIC DNA]</scope>
</reference>
<dbReference type="Proteomes" id="UP000233556">
    <property type="component" value="Unassembled WGS sequence"/>
</dbReference>
<evidence type="ECO:0000259" key="2">
    <source>
        <dbReference type="PROSITE" id="PS50219"/>
    </source>
</evidence>
<dbReference type="OrthoDB" id="5965770at2759"/>